<dbReference type="AlphaFoldDB" id="A0AA37F9U7"/>
<proteinExistence type="inferred from homology"/>
<name>A0AA37F9U7_9ARCH</name>
<dbReference type="EMBL" id="BMNY01000001">
    <property type="protein sequence ID" value="GGM71974.1"/>
    <property type="molecule type" value="Genomic_DNA"/>
</dbReference>
<evidence type="ECO:0000256" key="2">
    <source>
        <dbReference type="ARBA" id="ARBA00007345"/>
    </source>
</evidence>
<dbReference type="Proteomes" id="UP000632195">
    <property type="component" value="Unassembled WGS sequence"/>
</dbReference>
<dbReference type="GO" id="GO:0019843">
    <property type="term" value="F:rRNA binding"/>
    <property type="evidence" value="ECO:0007669"/>
    <property type="project" value="UniProtKB-UniRule"/>
</dbReference>
<dbReference type="NCBIfam" id="NF003121">
    <property type="entry name" value="PRK04038.1"/>
    <property type="match status" value="1"/>
</dbReference>
<dbReference type="Gene3D" id="3.30.860.10">
    <property type="entry name" value="30s Ribosomal Protein S19, Chain A"/>
    <property type="match status" value="1"/>
</dbReference>
<accession>A0AA37F9U7</accession>
<evidence type="ECO:0000313" key="9">
    <source>
        <dbReference type="Proteomes" id="UP000632195"/>
    </source>
</evidence>
<evidence type="ECO:0000256" key="6">
    <source>
        <dbReference type="HAMAP-Rule" id="MF_00531"/>
    </source>
</evidence>
<comment type="similarity">
    <text evidence="2 6 7">Belongs to the universal ribosomal protein uS19 family.</text>
</comment>
<dbReference type="SUPFAM" id="SSF54570">
    <property type="entry name" value="Ribosomal protein S19"/>
    <property type="match status" value="1"/>
</dbReference>
<evidence type="ECO:0000313" key="8">
    <source>
        <dbReference type="EMBL" id="GGM71974.1"/>
    </source>
</evidence>
<dbReference type="GO" id="GO:0006412">
    <property type="term" value="P:translation"/>
    <property type="evidence" value="ECO:0007669"/>
    <property type="project" value="UniProtKB-UniRule"/>
</dbReference>
<dbReference type="InterPro" id="IPR005713">
    <property type="entry name" value="Ribosomal_uS19_euk/arc"/>
</dbReference>
<dbReference type="PANTHER" id="PTHR11880">
    <property type="entry name" value="RIBOSOMAL PROTEIN S19P FAMILY MEMBER"/>
    <property type="match status" value="1"/>
</dbReference>
<dbReference type="InterPro" id="IPR020934">
    <property type="entry name" value="Ribosomal_uS19_CS"/>
</dbReference>
<comment type="caution">
    <text evidence="8">The sequence shown here is derived from an EMBL/GenBank/DDBJ whole genome shotgun (WGS) entry which is preliminary data.</text>
</comment>
<reference evidence="8" key="1">
    <citation type="journal article" date="2014" name="Int. J. Syst. Evol. Microbiol.">
        <title>Complete genome sequence of Corynebacterium casei LMG S-19264T (=DSM 44701T), isolated from a smear-ripened cheese.</title>
        <authorList>
            <consortium name="US DOE Joint Genome Institute (JGI-PGF)"/>
            <person name="Walter F."/>
            <person name="Albersmeier A."/>
            <person name="Kalinowski J."/>
            <person name="Ruckert C."/>
        </authorList>
    </citation>
    <scope>NUCLEOTIDE SEQUENCE</scope>
    <source>
        <strain evidence="8">JCM 13583</strain>
    </source>
</reference>
<keyword evidence="9" id="KW-1185">Reference proteome</keyword>
<dbReference type="GO" id="GO:0022627">
    <property type="term" value="C:cytosolic small ribosomal subunit"/>
    <property type="evidence" value="ECO:0007669"/>
    <property type="project" value="UniProtKB-UniRule"/>
</dbReference>
<dbReference type="NCBIfam" id="TIGR01025">
    <property type="entry name" value="uS19_arch"/>
    <property type="match status" value="1"/>
</dbReference>
<evidence type="ECO:0000256" key="4">
    <source>
        <dbReference type="ARBA" id="ARBA00023274"/>
    </source>
</evidence>
<dbReference type="PANTHER" id="PTHR11880:SF2">
    <property type="entry name" value="SMALL RIBOSOMAL SUBUNIT PROTEIN US19"/>
    <property type="match status" value="1"/>
</dbReference>
<gene>
    <name evidence="6" type="primary">rps19p</name>
    <name evidence="8" type="ORF">GCM10007108_07620</name>
</gene>
<evidence type="ECO:0000256" key="5">
    <source>
        <dbReference type="ARBA" id="ARBA00035163"/>
    </source>
</evidence>
<dbReference type="Pfam" id="PF00203">
    <property type="entry name" value="Ribosomal_S19"/>
    <property type="match status" value="1"/>
</dbReference>
<organism evidence="8 9">
    <name type="scientific">Thermogymnomonas acidicola</name>
    <dbReference type="NCBI Taxonomy" id="399579"/>
    <lineage>
        <taxon>Archaea</taxon>
        <taxon>Methanobacteriati</taxon>
        <taxon>Thermoplasmatota</taxon>
        <taxon>Thermoplasmata</taxon>
        <taxon>Thermoplasmatales</taxon>
        <taxon>Thermogymnomonas</taxon>
    </lineage>
</organism>
<dbReference type="PRINTS" id="PR00975">
    <property type="entry name" value="RIBOSOMALS19"/>
</dbReference>
<dbReference type="RefSeq" id="WP_188680464.1">
    <property type="nucleotide sequence ID" value="NZ_BMNY01000001.1"/>
</dbReference>
<dbReference type="InterPro" id="IPR023575">
    <property type="entry name" value="Ribosomal_uS19_SF"/>
</dbReference>
<dbReference type="GO" id="GO:0000028">
    <property type="term" value="P:ribosomal small subunit assembly"/>
    <property type="evidence" value="ECO:0007669"/>
    <property type="project" value="TreeGrafter"/>
</dbReference>
<evidence type="ECO:0000256" key="1">
    <source>
        <dbReference type="ARBA" id="ARBA00003239"/>
    </source>
</evidence>
<reference evidence="8" key="2">
    <citation type="submission" date="2022-09" db="EMBL/GenBank/DDBJ databases">
        <authorList>
            <person name="Sun Q."/>
            <person name="Ohkuma M."/>
        </authorList>
    </citation>
    <scope>NUCLEOTIDE SEQUENCE</scope>
    <source>
        <strain evidence="8">JCM 13583</strain>
    </source>
</reference>
<protein>
    <recommendedName>
        <fullName evidence="5 6">Small ribosomal subunit protein uS19</fullName>
    </recommendedName>
</protein>
<dbReference type="InterPro" id="IPR002222">
    <property type="entry name" value="Ribosomal_uS19"/>
</dbReference>
<dbReference type="PIRSF" id="PIRSF002144">
    <property type="entry name" value="Ribosomal_S19"/>
    <property type="match status" value="1"/>
</dbReference>
<evidence type="ECO:0000256" key="3">
    <source>
        <dbReference type="ARBA" id="ARBA00022980"/>
    </source>
</evidence>
<dbReference type="FunFam" id="3.30.860.10:FF:000002">
    <property type="entry name" value="40S ribosomal protein S15"/>
    <property type="match status" value="1"/>
</dbReference>
<keyword evidence="3 6" id="KW-0689">Ribosomal protein</keyword>
<dbReference type="HAMAP" id="MF_00531">
    <property type="entry name" value="Ribosomal_uS19"/>
    <property type="match status" value="1"/>
</dbReference>
<keyword evidence="4 6" id="KW-0687">Ribonucleoprotein</keyword>
<keyword evidence="6" id="KW-0699">rRNA-binding</keyword>
<evidence type="ECO:0000256" key="7">
    <source>
        <dbReference type="RuleBase" id="RU003485"/>
    </source>
</evidence>
<keyword evidence="6" id="KW-0694">RNA-binding</keyword>
<dbReference type="PROSITE" id="PS00323">
    <property type="entry name" value="RIBOSOMAL_S19"/>
    <property type="match status" value="1"/>
</dbReference>
<dbReference type="GO" id="GO:0003735">
    <property type="term" value="F:structural constituent of ribosome"/>
    <property type="evidence" value="ECO:0007669"/>
    <property type="project" value="UniProtKB-UniRule"/>
</dbReference>
<sequence>MPVKKQASVKSIKRKARKSQKVVLGRAKEFTYRGYTLEQLQKMDLQEVMKLLTARARRSLTREMNYEQKVLFEKLNSDEQNIKTHVRDMIILPRFVGKIVEVYNGNSFVKFEIKPEMIGHYLGEFAMTRKEVKHSGPGVGATRSSKFMPLK</sequence>
<comment type="function">
    <text evidence="1 6">Protein S19 forms a complex with S13 that binds strongly to the 16S ribosomal RNA.</text>
</comment>